<evidence type="ECO:0000313" key="6">
    <source>
        <dbReference type="Proteomes" id="UP001221898"/>
    </source>
</evidence>
<comment type="caution">
    <text evidence="5">The sequence shown here is derived from an EMBL/GenBank/DDBJ whole genome shotgun (WGS) entry which is preliminary data.</text>
</comment>
<evidence type="ECO:0000259" key="4">
    <source>
        <dbReference type="PROSITE" id="PS50271"/>
    </source>
</evidence>
<evidence type="ECO:0000256" key="3">
    <source>
        <dbReference type="SAM" id="MobiDB-lite"/>
    </source>
</evidence>
<name>A0AAD7SPC3_9TELE</name>
<dbReference type="FunFam" id="3.30.40.10:FF:000065">
    <property type="entry name" value="Ubiquitinyl hydrolase 1"/>
    <property type="match status" value="1"/>
</dbReference>
<dbReference type="SMART" id="SM00290">
    <property type="entry name" value="ZnF_UBP"/>
    <property type="match status" value="1"/>
</dbReference>
<dbReference type="SUPFAM" id="SSF57850">
    <property type="entry name" value="RING/U-box"/>
    <property type="match status" value="1"/>
</dbReference>
<dbReference type="EMBL" id="JAINUG010000044">
    <property type="protein sequence ID" value="KAJ8406397.1"/>
    <property type="molecule type" value="Genomic_DNA"/>
</dbReference>
<sequence>MPMRRQSCKCKYHPLGGVATADAIFEQNRKKLSRSITRRSGPTWKPSSALVEVFLLQIESVLKNNVAGGYIETVSVDKRRTRRRKHALQRRHRFVLTRHPRRAGSAARPQTSAAEMSPAAANSDCPHLECVGEITKEELIQKSHGQCLDCKVSGPNLWACLENGCSYVGCGESHADHSTVHSQDTRHNLTVNLTTLRVWCYACGKEVFLDRKLGPRSPAAASKPHSHCRPPLRMPRPPGAPLL</sequence>
<dbReference type="AlphaFoldDB" id="A0AAD7SPC3"/>
<dbReference type="InterPro" id="IPR001607">
    <property type="entry name" value="Znf_UBP"/>
</dbReference>
<feature type="region of interest" description="Disordered" evidence="3">
    <location>
        <begin position="100"/>
        <end position="122"/>
    </location>
</feature>
<evidence type="ECO:0000256" key="2">
    <source>
        <dbReference type="PROSITE-ProRule" id="PRU00502"/>
    </source>
</evidence>
<evidence type="ECO:0000313" key="5">
    <source>
        <dbReference type="EMBL" id="KAJ8406397.1"/>
    </source>
</evidence>
<reference evidence="5" key="1">
    <citation type="journal article" date="2023" name="Science">
        <title>Genome structures resolve the early diversification of teleost fishes.</title>
        <authorList>
            <person name="Parey E."/>
            <person name="Louis A."/>
            <person name="Montfort J."/>
            <person name="Bouchez O."/>
            <person name="Roques C."/>
            <person name="Iampietro C."/>
            <person name="Lluch J."/>
            <person name="Castinel A."/>
            <person name="Donnadieu C."/>
            <person name="Desvignes T."/>
            <person name="Floi Bucao C."/>
            <person name="Jouanno E."/>
            <person name="Wen M."/>
            <person name="Mejri S."/>
            <person name="Dirks R."/>
            <person name="Jansen H."/>
            <person name="Henkel C."/>
            <person name="Chen W.J."/>
            <person name="Zahm M."/>
            <person name="Cabau C."/>
            <person name="Klopp C."/>
            <person name="Thompson A.W."/>
            <person name="Robinson-Rechavi M."/>
            <person name="Braasch I."/>
            <person name="Lecointre G."/>
            <person name="Bobe J."/>
            <person name="Postlethwait J.H."/>
            <person name="Berthelot C."/>
            <person name="Roest Crollius H."/>
            <person name="Guiguen Y."/>
        </authorList>
    </citation>
    <scope>NUCLEOTIDE SEQUENCE</scope>
    <source>
        <strain evidence="5">NC1722</strain>
    </source>
</reference>
<gene>
    <name evidence="5" type="ORF">AAFF_G00306280</name>
</gene>
<dbReference type="Proteomes" id="UP001221898">
    <property type="component" value="Unassembled WGS sequence"/>
</dbReference>
<keyword evidence="2" id="KW-0863">Zinc-finger</keyword>
<feature type="region of interest" description="Disordered" evidence="3">
    <location>
        <begin position="215"/>
        <end position="243"/>
    </location>
</feature>
<proteinExistence type="predicted"/>
<dbReference type="GO" id="GO:0008270">
    <property type="term" value="F:zinc ion binding"/>
    <property type="evidence" value="ECO:0007669"/>
    <property type="project" value="UniProtKB-KW"/>
</dbReference>
<dbReference type="Pfam" id="PF02148">
    <property type="entry name" value="zf-UBP"/>
    <property type="match status" value="1"/>
</dbReference>
<evidence type="ECO:0000256" key="1">
    <source>
        <dbReference type="ARBA" id="ARBA00022786"/>
    </source>
</evidence>
<feature type="domain" description="UBP-type" evidence="4">
    <location>
        <begin position="123"/>
        <end position="230"/>
    </location>
</feature>
<protein>
    <recommendedName>
        <fullName evidence="4">UBP-type domain-containing protein</fullName>
    </recommendedName>
</protein>
<dbReference type="Gene3D" id="3.30.40.10">
    <property type="entry name" value="Zinc/RING finger domain, C3HC4 (zinc finger)"/>
    <property type="match status" value="1"/>
</dbReference>
<dbReference type="PROSITE" id="PS50271">
    <property type="entry name" value="ZF_UBP"/>
    <property type="match status" value="1"/>
</dbReference>
<keyword evidence="1" id="KW-0833">Ubl conjugation pathway</keyword>
<organism evidence="5 6">
    <name type="scientific">Aldrovandia affinis</name>
    <dbReference type="NCBI Taxonomy" id="143900"/>
    <lineage>
        <taxon>Eukaryota</taxon>
        <taxon>Metazoa</taxon>
        <taxon>Chordata</taxon>
        <taxon>Craniata</taxon>
        <taxon>Vertebrata</taxon>
        <taxon>Euteleostomi</taxon>
        <taxon>Actinopterygii</taxon>
        <taxon>Neopterygii</taxon>
        <taxon>Teleostei</taxon>
        <taxon>Notacanthiformes</taxon>
        <taxon>Halosauridae</taxon>
        <taxon>Aldrovandia</taxon>
    </lineage>
</organism>
<keyword evidence="6" id="KW-1185">Reference proteome</keyword>
<keyword evidence="2" id="KW-0479">Metal-binding</keyword>
<keyword evidence="2" id="KW-0862">Zinc</keyword>
<dbReference type="InterPro" id="IPR013083">
    <property type="entry name" value="Znf_RING/FYVE/PHD"/>
</dbReference>
<accession>A0AAD7SPC3</accession>
<feature type="compositionally biased region" description="Pro residues" evidence="3">
    <location>
        <begin position="232"/>
        <end position="243"/>
    </location>
</feature>